<evidence type="ECO:0000256" key="2">
    <source>
        <dbReference type="ARBA" id="ARBA00022485"/>
    </source>
</evidence>
<dbReference type="PANTHER" id="PTHR11228:SF7">
    <property type="entry name" value="PQQA PEPTIDE CYCLASE"/>
    <property type="match status" value="1"/>
</dbReference>
<dbReference type="Pfam" id="PF13186">
    <property type="entry name" value="SPASM"/>
    <property type="match status" value="1"/>
</dbReference>
<dbReference type="InterPro" id="IPR007197">
    <property type="entry name" value="rSAM"/>
</dbReference>
<dbReference type="RefSeq" id="WP_271021429.1">
    <property type="nucleotide sequence ID" value="NZ_JAQHXR010000002.1"/>
</dbReference>
<keyword evidence="3" id="KW-0949">S-adenosyl-L-methionine</keyword>
<keyword evidence="4" id="KW-0479">Metal-binding</keyword>
<keyword evidence="2" id="KW-0004">4Fe-4S</keyword>
<dbReference type="CDD" id="cd01335">
    <property type="entry name" value="Radical_SAM"/>
    <property type="match status" value="1"/>
</dbReference>
<dbReference type="Proteomes" id="UP001210261">
    <property type="component" value="Unassembled WGS sequence"/>
</dbReference>
<evidence type="ECO:0000313" key="8">
    <source>
        <dbReference type="EMBL" id="MDA3969131.1"/>
    </source>
</evidence>
<protein>
    <submittedName>
        <fullName evidence="8">Radical SAM/SPASM domain-containing protein</fullName>
    </submittedName>
</protein>
<dbReference type="Gene3D" id="3.20.20.70">
    <property type="entry name" value="Aldolase class I"/>
    <property type="match status" value="1"/>
</dbReference>
<dbReference type="InterPro" id="IPR013785">
    <property type="entry name" value="Aldolase_TIM"/>
</dbReference>
<dbReference type="PANTHER" id="PTHR11228">
    <property type="entry name" value="RADICAL SAM DOMAIN PROTEIN"/>
    <property type="match status" value="1"/>
</dbReference>
<keyword evidence="5" id="KW-0408">Iron</keyword>
<proteinExistence type="predicted"/>
<dbReference type="InterPro" id="IPR050377">
    <property type="entry name" value="Radical_SAM_PqqE_MftC-like"/>
</dbReference>
<dbReference type="InterPro" id="IPR058240">
    <property type="entry name" value="rSAM_sf"/>
</dbReference>
<evidence type="ECO:0000256" key="5">
    <source>
        <dbReference type="ARBA" id="ARBA00023004"/>
    </source>
</evidence>
<dbReference type="PROSITE" id="PS51918">
    <property type="entry name" value="RADICAL_SAM"/>
    <property type="match status" value="1"/>
</dbReference>
<feature type="domain" description="Radical SAM core" evidence="7">
    <location>
        <begin position="1"/>
        <end position="216"/>
    </location>
</feature>
<dbReference type="CDD" id="cd21109">
    <property type="entry name" value="SPASM"/>
    <property type="match status" value="1"/>
</dbReference>
<dbReference type="SFLD" id="SFLDG01387">
    <property type="entry name" value="BtrN-like_SPASM_domain_contain"/>
    <property type="match status" value="1"/>
</dbReference>
<organism evidence="8 9">
    <name type="scientific">Helicobacter ibis</name>
    <dbReference type="NCBI Taxonomy" id="2962633"/>
    <lineage>
        <taxon>Bacteria</taxon>
        <taxon>Pseudomonadati</taxon>
        <taxon>Campylobacterota</taxon>
        <taxon>Epsilonproteobacteria</taxon>
        <taxon>Campylobacterales</taxon>
        <taxon>Helicobacteraceae</taxon>
        <taxon>Helicobacter</taxon>
    </lineage>
</organism>
<dbReference type="Pfam" id="PF04055">
    <property type="entry name" value="Radical_SAM"/>
    <property type="match status" value="1"/>
</dbReference>
<comment type="cofactor">
    <cofactor evidence="1">
        <name>[4Fe-4S] cluster</name>
        <dbReference type="ChEBI" id="CHEBI:49883"/>
    </cofactor>
</comment>
<dbReference type="InterPro" id="IPR023885">
    <property type="entry name" value="4Fe4S-binding_SPASM_dom"/>
</dbReference>
<dbReference type="EMBL" id="JAQHXR010000002">
    <property type="protein sequence ID" value="MDA3969131.1"/>
    <property type="molecule type" value="Genomic_DNA"/>
</dbReference>
<evidence type="ECO:0000256" key="4">
    <source>
        <dbReference type="ARBA" id="ARBA00022723"/>
    </source>
</evidence>
<evidence type="ECO:0000259" key="7">
    <source>
        <dbReference type="PROSITE" id="PS51918"/>
    </source>
</evidence>
<keyword evidence="6" id="KW-0411">Iron-sulfur</keyword>
<dbReference type="SFLD" id="SFLDS00029">
    <property type="entry name" value="Radical_SAM"/>
    <property type="match status" value="1"/>
</dbReference>
<evidence type="ECO:0000256" key="3">
    <source>
        <dbReference type="ARBA" id="ARBA00022691"/>
    </source>
</evidence>
<comment type="caution">
    <text evidence="8">The sequence shown here is derived from an EMBL/GenBank/DDBJ whole genome shotgun (WGS) entry which is preliminary data.</text>
</comment>
<reference evidence="8 9" key="1">
    <citation type="submission" date="2023-01" db="EMBL/GenBank/DDBJ databases">
        <title>Description of Helicobacter ibis sp. nov. isolated from faecal droppings of black-faced ibis (Theristicus melanopis).</title>
        <authorList>
            <person name="Lopez-Cantillo M."/>
            <person name="Vidal-Veuthey B."/>
            <person name="Mella A."/>
            <person name="De La Haba R."/>
            <person name="Collado L."/>
        </authorList>
    </citation>
    <scope>NUCLEOTIDE SEQUENCE [LARGE SCALE GENOMIC DNA]</scope>
    <source>
        <strain evidence="8 9">A82</strain>
    </source>
</reference>
<name>A0ABT4VGI0_9HELI</name>
<sequence length="288" mass="33338">MQIETIQNCNARCVMCGINEWHRETNKMSDSLFLKVSNELFEYKDVIQRVSVFLGGEPLLDKKLAEKISILKNGGIKNVFFTTNASLMFKDRALEILESGITQIDISLDSLKKEIYEKIRVGLKFDEVINNVLGLIELRNSGNFDTRIRIRITQMDCNANEIEDFRKFFKDNFKEGDSVYSKNLNTFFMEGELKDDVKQFTGFSKYKSDEFIYPKLPCYTLWNTMIILSDGRVGLCCVDMGRNVILGDLRKNTIKEVWQGESYKKIREIHLKDGRGAMKECTNCATWI</sequence>
<evidence type="ECO:0000256" key="1">
    <source>
        <dbReference type="ARBA" id="ARBA00001966"/>
    </source>
</evidence>
<accession>A0ABT4VGI0</accession>
<dbReference type="SFLD" id="SFLDG01067">
    <property type="entry name" value="SPASM/twitch_domain_containing"/>
    <property type="match status" value="1"/>
</dbReference>
<dbReference type="SUPFAM" id="SSF102114">
    <property type="entry name" value="Radical SAM enzymes"/>
    <property type="match status" value="1"/>
</dbReference>
<evidence type="ECO:0000256" key="6">
    <source>
        <dbReference type="ARBA" id="ARBA00023014"/>
    </source>
</evidence>
<dbReference type="InterPro" id="IPR034391">
    <property type="entry name" value="AdoMet-like_SPASM_containing"/>
</dbReference>
<gene>
    <name evidence="8" type="ORF">PF021_05510</name>
</gene>
<evidence type="ECO:0000313" key="9">
    <source>
        <dbReference type="Proteomes" id="UP001210261"/>
    </source>
</evidence>
<keyword evidence="9" id="KW-1185">Reference proteome</keyword>